<evidence type="ECO:0000313" key="1">
    <source>
        <dbReference type="EMBL" id="KAG9221904.1"/>
    </source>
</evidence>
<comment type="caution">
    <text evidence="1">The sequence shown here is derived from an EMBL/GenBank/DDBJ whole genome shotgun (WGS) entry which is preliminary data.</text>
</comment>
<reference evidence="1 2" key="1">
    <citation type="journal article" date="2021" name="Appl. Environ. Microbiol.">
        <title>Genetic linkage and physical mapping for an oyster mushroom Pleurotus cornucopiae and QTL analysis for the trait cap color.</title>
        <authorList>
            <person name="Zhang Y."/>
            <person name="Gao W."/>
            <person name="Sonnenberg A."/>
            <person name="Chen Q."/>
            <person name="Zhang J."/>
            <person name="Huang C."/>
        </authorList>
    </citation>
    <scope>NUCLEOTIDE SEQUENCE [LARGE SCALE GENOMIC DNA]</scope>
    <source>
        <strain evidence="1">CCMSSC00406</strain>
    </source>
</reference>
<gene>
    <name evidence="1" type="ORF">CCMSSC00406_0005729</name>
</gene>
<dbReference type="EMBL" id="WQMT02000006">
    <property type="protein sequence ID" value="KAG9221904.1"/>
    <property type="molecule type" value="Genomic_DNA"/>
</dbReference>
<protein>
    <submittedName>
        <fullName evidence="1">Uncharacterized protein</fullName>
    </submittedName>
</protein>
<sequence length="312" mass="32888">MVELSPNQIPTELVVKSQDWGWLRAFTRDLQNVTISPSAMCMEQNAQALQPGPGPPSTTVKARLFLRGFETPSVVVAPRVVIRGTGDLRVSLHSTFIEHSYTMPLFGKSHNDTTTHGRHHDQAAHTGGATGFAGPGTAATGYVSAPGTGAGPLSSGLHDNAYNNNVCPLPPEEVSETNDFIQNTPNHHHGGVGAGQGVNDPYSSGTGTGAGYGSSNIPPANVLSHGHNERHQDGAGKRMSGKVEHAVGSVIGSSALKAKGLQKEQEANSMKLQSQELAEAERLEAEARTRRERAVAHGASPEHQHLGGATRY</sequence>
<keyword evidence="2" id="KW-1185">Reference proteome</keyword>
<dbReference type="Proteomes" id="UP000824881">
    <property type="component" value="Unassembled WGS sequence"/>
</dbReference>
<evidence type="ECO:0000313" key="2">
    <source>
        <dbReference type="Proteomes" id="UP000824881"/>
    </source>
</evidence>
<proteinExistence type="predicted"/>
<organism evidence="1 2">
    <name type="scientific">Pleurotus cornucopiae</name>
    <name type="common">Cornucopia mushroom</name>
    <dbReference type="NCBI Taxonomy" id="5321"/>
    <lineage>
        <taxon>Eukaryota</taxon>
        <taxon>Fungi</taxon>
        <taxon>Dikarya</taxon>
        <taxon>Basidiomycota</taxon>
        <taxon>Agaricomycotina</taxon>
        <taxon>Agaricomycetes</taxon>
        <taxon>Agaricomycetidae</taxon>
        <taxon>Agaricales</taxon>
        <taxon>Pleurotineae</taxon>
        <taxon>Pleurotaceae</taxon>
        <taxon>Pleurotus</taxon>
    </lineage>
</organism>
<accession>A0ACB7IWH6</accession>
<name>A0ACB7IWH6_PLECO</name>